<evidence type="ECO:0000313" key="1">
    <source>
        <dbReference type="EMBL" id="OIT05410.1"/>
    </source>
</evidence>
<sequence>MKKLYSKGTVHPVTSPPLVLSDQLSLLPATILTLFSALSQEDRQVLAYLIACNNSSTNFSNNLGNSSTHKNNNNCCYCFNCYMSYWVKWDSSPNRQLIHEIIDAFEDMGLQKKKGKSKKHRRNKNKGSYEVKKNSEICESDSLEENSCSYDNGAREEELGDEKGSVRRFVSFLGESLWSIWNI</sequence>
<dbReference type="KEGG" id="nau:109242895"/>
<comment type="caution">
    <text evidence="1">The sequence shown here is derived from an EMBL/GenBank/DDBJ whole genome shotgun (WGS) entry which is preliminary data.</text>
</comment>
<name>A0A1J6IL36_NICAT</name>
<dbReference type="PANTHER" id="PTHR31903:SF6">
    <property type="entry name" value="F12F1.11-RELATED"/>
    <property type="match status" value="1"/>
</dbReference>
<dbReference type="EMBL" id="MJEQ01037184">
    <property type="protein sequence ID" value="OIT05410.1"/>
    <property type="molecule type" value="Genomic_DNA"/>
</dbReference>
<gene>
    <name evidence="1" type="ORF">A4A49_28822</name>
</gene>
<evidence type="ECO:0000313" key="2">
    <source>
        <dbReference type="Proteomes" id="UP000187609"/>
    </source>
</evidence>
<dbReference type="STRING" id="49451.A0A1J6IL36"/>
<dbReference type="Proteomes" id="UP000187609">
    <property type="component" value="Unassembled WGS sequence"/>
</dbReference>
<protein>
    <submittedName>
        <fullName evidence="1">Uncharacterized protein</fullName>
    </submittedName>
</protein>
<dbReference type="OrthoDB" id="1937859at2759"/>
<organism evidence="1 2">
    <name type="scientific">Nicotiana attenuata</name>
    <name type="common">Coyote tobacco</name>
    <dbReference type="NCBI Taxonomy" id="49451"/>
    <lineage>
        <taxon>Eukaryota</taxon>
        <taxon>Viridiplantae</taxon>
        <taxon>Streptophyta</taxon>
        <taxon>Embryophyta</taxon>
        <taxon>Tracheophyta</taxon>
        <taxon>Spermatophyta</taxon>
        <taxon>Magnoliopsida</taxon>
        <taxon>eudicotyledons</taxon>
        <taxon>Gunneridae</taxon>
        <taxon>Pentapetalae</taxon>
        <taxon>asterids</taxon>
        <taxon>lamiids</taxon>
        <taxon>Solanales</taxon>
        <taxon>Solanaceae</taxon>
        <taxon>Nicotianoideae</taxon>
        <taxon>Nicotianeae</taxon>
        <taxon>Nicotiana</taxon>
    </lineage>
</organism>
<proteinExistence type="predicted"/>
<accession>A0A1J6IL36</accession>
<dbReference type="AlphaFoldDB" id="A0A1J6IL36"/>
<dbReference type="OMA" id="IASSCAC"/>
<keyword evidence="2" id="KW-1185">Reference proteome</keyword>
<dbReference type="PANTHER" id="PTHR31903">
    <property type="entry name" value="F12F1.11-RELATED"/>
    <property type="match status" value="1"/>
</dbReference>
<dbReference type="Gramene" id="OIT05410">
    <property type="protein sequence ID" value="OIT05410"/>
    <property type="gene ID" value="A4A49_28822"/>
</dbReference>
<reference evidence="1" key="1">
    <citation type="submission" date="2016-11" db="EMBL/GenBank/DDBJ databases">
        <title>The genome of Nicotiana attenuata.</title>
        <authorList>
            <person name="Xu S."/>
            <person name="Brockmoeller T."/>
            <person name="Gaquerel E."/>
            <person name="Navarro A."/>
            <person name="Kuhl H."/>
            <person name="Gase K."/>
            <person name="Ling Z."/>
            <person name="Zhou W."/>
            <person name="Kreitzer C."/>
            <person name="Stanke M."/>
            <person name="Tang H."/>
            <person name="Lyons E."/>
            <person name="Pandey P."/>
            <person name="Pandey S.P."/>
            <person name="Timmermann B."/>
            <person name="Baldwin I.T."/>
        </authorList>
    </citation>
    <scope>NUCLEOTIDE SEQUENCE [LARGE SCALE GENOMIC DNA]</scope>
    <source>
        <strain evidence="1">UT</strain>
    </source>
</reference>